<feature type="domain" description="Core-binding (CB)" evidence="4">
    <location>
        <begin position="1"/>
        <end position="68"/>
    </location>
</feature>
<evidence type="ECO:0000313" key="5">
    <source>
        <dbReference type="EMBL" id="OWK97634.1"/>
    </source>
</evidence>
<evidence type="ECO:0000256" key="2">
    <source>
        <dbReference type="ARBA" id="ARBA00023125"/>
    </source>
</evidence>
<dbReference type="InterPro" id="IPR044068">
    <property type="entry name" value="CB"/>
</dbReference>
<dbReference type="EMBL" id="JASZ02000024">
    <property type="protein sequence ID" value="OWK97634.1"/>
    <property type="molecule type" value="Genomic_DNA"/>
</dbReference>
<dbReference type="InterPro" id="IPR004107">
    <property type="entry name" value="Integrase_SAM-like_N"/>
</dbReference>
<gene>
    <name evidence="5" type="ORF">AP75_10230</name>
</gene>
<protein>
    <submittedName>
        <fullName evidence="5">Integrase</fullName>
    </submittedName>
</protein>
<keyword evidence="2 3" id="KW-0238">DNA-binding</keyword>
<dbReference type="Pfam" id="PF13495">
    <property type="entry name" value="Phage_int_SAM_4"/>
    <property type="match status" value="1"/>
</dbReference>
<dbReference type="GO" id="GO:0003677">
    <property type="term" value="F:DNA binding"/>
    <property type="evidence" value="ECO:0007669"/>
    <property type="project" value="UniProtKB-UniRule"/>
</dbReference>
<dbReference type="PROSITE" id="PS51900">
    <property type="entry name" value="CB"/>
    <property type="match status" value="1"/>
</dbReference>
<keyword evidence="1" id="KW-0229">DNA integration</keyword>
<organism evidence="5 6">
    <name type="scientific">Kaistella haifensis DSM 19056</name>
    <dbReference type="NCBI Taxonomy" id="1450526"/>
    <lineage>
        <taxon>Bacteria</taxon>
        <taxon>Pseudomonadati</taxon>
        <taxon>Bacteroidota</taxon>
        <taxon>Flavobacteriia</taxon>
        <taxon>Flavobacteriales</taxon>
        <taxon>Weeksellaceae</taxon>
        <taxon>Chryseobacterium group</taxon>
        <taxon>Kaistella</taxon>
    </lineage>
</organism>
<accession>A0A246B948</accession>
<evidence type="ECO:0000256" key="3">
    <source>
        <dbReference type="PROSITE-ProRule" id="PRU01248"/>
    </source>
</evidence>
<keyword evidence="6" id="KW-1185">Reference proteome</keyword>
<evidence type="ECO:0000313" key="6">
    <source>
        <dbReference type="Proteomes" id="UP000197587"/>
    </source>
</evidence>
<proteinExistence type="predicted"/>
<reference evidence="5 6" key="1">
    <citation type="submission" date="2014-01" db="EMBL/GenBank/DDBJ databases">
        <authorList>
            <consortium name="Genome Consortium for Active Teaching"/>
            <person name="Sontag T.C."/>
            <person name="Newman J.D."/>
        </authorList>
    </citation>
    <scope>NUCLEOTIDE SEQUENCE [LARGE SCALE GENOMIC DNA]</scope>
    <source>
        <strain evidence="5 6">DSM 19056</strain>
    </source>
</reference>
<dbReference type="InterPro" id="IPR010998">
    <property type="entry name" value="Integrase_recombinase_N"/>
</dbReference>
<dbReference type="RefSeq" id="WP_185116482.1">
    <property type="nucleotide sequence ID" value="NZ_JASZ02000024.1"/>
</dbReference>
<name>A0A246B948_9FLAO</name>
<evidence type="ECO:0000256" key="1">
    <source>
        <dbReference type="ARBA" id="ARBA00022908"/>
    </source>
</evidence>
<dbReference type="Proteomes" id="UP000197587">
    <property type="component" value="Unassembled WGS sequence"/>
</dbReference>
<reference evidence="5 6" key="2">
    <citation type="submission" date="2017-05" db="EMBL/GenBank/DDBJ databases">
        <title>Genome of Chryseobacterium haifense.</title>
        <authorList>
            <person name="Newman J.D."/>
        </authorList>
    </citation>
    <scope>NUCLEOTIDE SEQUENCE [LARGE SCALE GENOMIC DNA]</scope>
    <source>
        <strain evidence="5 6">DSM 19056</strain>
    </source>
</reference>
<sequence>MQRFERNISILGRSKRTFDNYSRHVAALALHFGKVPTELDPEDIKDYLFELQKRSKTPSQSYFKHTVY</sequence>
<dbReference type="Gene3D" id="1.10.150.130">
    <property type="match status" value="1"/>
</dbReference>
<comment type="caution">
    <text evidence="5">The sequence shown here is derived from an EMBL/GenBank/DDBJ whole genome shotgun (WGS) entry which is preliminary data.</text>
</comment>
<dbReference type="AlphaFoldDB" id="A0A246B948"/>
<dbReference type="GO" id="GO:0015074">
    <property type="term" value="P:DNA integration"/>
    <property type="evidence" value="ECO:0007669"/>
    <property type="project" value="UniProtKB-KW"/>
</dbReference>
<evidence type="ECO:0000259" key="4">
    <source>
        <dbReference type="PROSITE" id="PS51900"/>
    </source>
</evidence>
<feature type="non-terminal residue" evidence="5">
    <location>
        <position position="68"/>
    </location>
</feature>